<dbReference type="Proteomes" id="UP001320209">
    <property type="component" value="Chromosome"/>
</dbReference>
<keyword evidence="6 9" id="KW-0143">Chaperone</keyword>
<evidence type="ECO:0000259" key="12">
    <source>
        <dbReference type="Pfam" id="PF05698"/>
    </source>
</evidence>
<dbReference type="NCBIfam" id="TIGR00115">
    <property type="entry name" value="tig"/>
    <property type="match status" value="1"/>
</dbReference>
<keyword evidence="9" id="KW-0963">Cytoplasm</keyword>
<comment type="similarity">
    <text evidence="2 9">Belongs to the FKBP-type PPIase family. Tig subfamily.</text>
</comment>
<dbReference type="InterPro" id="IPR037041">
    <property type="entry name" value="Trigger_fac_C_sf"/>
</dbReference>
<dbReference type="EMBL" id="AP025225">
    <property type="protein sequence ID" value="BDB96296.1"/>
    <property type="molecule type" value="Genomic_DNA"/>
</dbReference>
<keyword evidence="5 9" id="KW-0697">Rotamase</keyword>
<comment type="domain">
    <text evidence="9">Consists of 3 domains; the N-terminus binds the ribosome, the middle domain has PPIase activity, while the C-terminus has intrinsic chaperone activity on its own.</text>
</comment>
<dbReference type="EC" id="5.2.1.8" evidence="3 9"/>
<reference evidence="13" key="1">
    <citation type="submission" date="2021-10" db="EMBL/GenBank/DDBJ databases">
        <title>Genome Sequence of The Candidatus Hydrogeosomobacter endosymbioticus, an Intracellular Bacterial Symbiont of the Anaerobic Ciliate GW7.</title>
        <authorList>
            <person name="Shiohama Y."/>
            <person name="Shinzato N."/>
        </authorList>
    </citation>
    <scope>NUCLEOTIDE SEQUENCE [LARGE SCALE GENOMIC DNA]</scope>
    <source>
        <strain evidence="13">200920</strain>
    </source>
</reference>
<comment type="catalytic activity">
    <reaction evidence="1 9">
        <text>[protein]-peptidylproline (omega=180) = [protein]-peptidylproline (omega=0)</text>
        <dbReference type="Rhea" id="RHEA:16237"/>
        <dbReference type="Rhea" id="RHEA-COMP:10747"/>
        <dbReference type="Rhea" id="RHEA-COMP:10748"/>
        <dbReference type="ChEBI" id="CHEBI:83833"/>
        <dbReference type="ChEBI" id="CHEBI:83834"/>
        <dbReference type="EC" id="5.2.1.8"/>
    </reaction>
</comment>
<dbReference type="Gene3D" id="3.30.70.1050">
    <property type="entry name" value="Trigger factor ribosome-binding domain"/>
    <property type="match status" value="1"/>
</dbReference>
<sequence length="484" mass="54868">MDIRITDISGQNGGLKREFRVDIPSELLKYGMLSYLSNKQKNSRIDGFRPGKAPTNFLVKNFGHEAIQKTIENIANDASNRIAREQNFRLATSPKYEIETLESGDSNNVLDSSIKIEFELMPDLPEINLSEITLFDYTVDINDTVISEHLENSAKSKTKSEPMKDPRPAQVGDTLSYLIEYSLPSGETQTASGELVLGQSMFPKEFEKELVGISAGHEITQKVRVPKRFPIQQMSGQKVGFKVKFLEIKNTVPHSVDEDFAKSLGYETLSELKKSVAEKIKSFSDSLASRIQLENFIKKAAEKIEIETPEGLVEKEKEARWLSLLRSAAHKDASYQDAVTIIEKMLGKKENEIMEDIRKRSLSSVRVGILIEETIRTQNISASDEEIREEIEAIAEKHNGQREEIYKYYSQNREELSKVYSKICENKAFDWLISQCKHENKNVSIDELKLLAKSVGVYSAHEESVESNIEAKEPSMERSLANQQ</sequence>
<protein>
    <recommendedName>
        <fullName evidence="4 9">Trigger factor</fullName>
        <shortName evidence="9">TF</shortName>
        <ecNumber evidence="3 9">5.2.1.8</ecNumber>
    </recommendedName>
    <alternativeName>
        <fullName evidence="8 9">PPIase</fullName>
    </alternativeName>
</protein>
<proteinExistence type="inferred from homology"/>
<evidence type="ECO:0000256" key="1">
    <source>
        <dbReference type="ARBA" id="ARBA00000971"/>
    </source>
</evidence>
<comment type="subcellular location">
    <subcellularLocation>
        <location evidence="9">Cytoplasm</location>
    </subcellularLocation>
    <text evidence="9">About half TF is bound to the ribosome near the polypeptide exit tunnel while the other half is free in the cytoplasm.</text>
</comment>
<name>A0ABN6L356_9PROT</name>
<gene>
    <name evidence="9 13" type="primary">tig</name>
    <name evidence="13" type="ORF">HYD_4290</name>
</gene>
<keyword evidence="9" id="KW-0132">Cell division</keyword>
<dbReference type="Pfam" id="PF05697">
    <property type="entry name" value="Trigger_N"/>
    <property type="match status" value="1"/>
</dbReference>
<dbReference type="InterPro" id="IPR008881">
    <property type="entry name" value="Trigger_fac_ribosome-bd_bac"/>
</dbReference>
<organism evidence="13 14">
    <name type="scientific">Candidatus Hydrogenosomobacter endosymbioticus</name>
    <dbReference type="NCBI Taxonomy" id="2558174"/>
    <lineage>
        <taxon>Bacteria</taxon>
        <taxon>Pseudomonadati</taxon>
        <taxon>Pseudomonadota</taxon>
        <taxon>Alphaproteobacteria</taxon>
        <taxon>Holosporales</taxon>
        <taxon>Holosporaceae</taxon>
        <taxon>Candidatus Hydrogenosomobacter</taxon>
    </lineage>
</organism>
<evidence type="ECO:0000256" key="8">
    <source>
        <dbReference type="ARBA" id="ARBA00029986"/>
    </source>
</evidence>
<dbReference type="InterPro" id="IPR036611">
    <property type="entry name" value="Trigger_fac_ribosome-bd_sf"/>
</dbReference>
<evidence type="ECO:0000256" key="5">
    <source>
        <dbReference type="ARBA" id="ARBA00023110"/>
    </source>
</evidence>
<dbReference type="Pfam" id="PF05698">
    <property type="entry name" value="Trigger_C"/>
    <property type="match status" value="1"/>
</dbReference>
<evidence type="ECO:0000313" key="14">
    <source>
        <dbReference type="Proteomes" id="UP001320209"/>
    </source>
</evidence>
<feature type="compositionally biased region" description="Basic and acidic residues" evidence="10">
    <location>
        <begin position="463"/>
        <end position="476"/>
    </location>
</feature>
<evidence type="ECO:0000256" key="3">
    <source>
        <dbReference type="ARBA" id="ARBA00013194"/>
    </source>
</evidence>
<dbReference type="InterPro" id="IPR008880">
    <property type="entry name" value="Trigger_fac_C"/>
</dbReference>
<dbReference type="SUPFAM" id="SSF109998">
    <property type="entry name" value="Triger factor/SurA peptide-binding domain-like"/>
    <property type="match status" value="1"/>
</dbReference>
<evidence type="ECO:0000256" key="2">
    <source>
        <dbReference type="ARBA" id="ARBA00005464"/>
    </source>
</evidence>
<dbReference type="InterPro" id="IPR046357">
    <property type="entry name" value="PPIase_dom_sf"/>
</dbReference>
<keyword evidence="14" id="KW-1185">Reference proteome</keyword>
<accession>A0ABN6L356</accession>
<comment type="function">
    <text evidence="9">Involved in protein export. Acts as a chaperone by maintaining the newly synthesized protein in an open conformation. Functions as a peptidyl-prolyl cis-trans isomerase.</text>
</comment>
<evidence type="ECO:0000259" key="11">
    <source>
        <dbReference type="Pfam" id="PF05697"/>
    </source>
</evidence>
<feature type="domain" description="Trigger factor C-terminal" evidence="12">
    <location>
        <begin position="268"/>
        <end position="433"/>
    </location>
</feature>
<dbReference type="Gene3D" id="3.10.50.40">
    <property type="match status" value="1"/>
</dbReference>
<dbReference type="PANTHER" id="PTHR30560">
    <property type="entry name" value="TRIGGER FACTOR CHAPERONE AND PEPTIDYL-PROLYL CIS/TRANS ISOMERASE"/>
    <property type="match status" value="1"/>
</dbReference>
<dbReference type="HAMAP" id="MF_00303">
    <property type="entry name" value="Trigger_factor_Tig"/>
    <property type="match status" value="1"/>
</dbReference>
<evidence type="ECO:0000256" key="9">
    <source>
        <dbReference type="HAMAP-Rule" id="MF_00303"/>
    </source>
</evidence>
<evidence type="ECO:0000256" key="10">
    <source>
        <dbReference type="SAM" id="MobiDB-lite"/>
    </source>
</evidence>
<evidence type="ECO:0000313" key="13">
    <source>
        <dbReference type="EMBL" id="BDB96296.1"/>
    </source>
</evidence>
<keyword evidence="7 9" id="KW-0413">Isomerase</keyword>
<evidence type="ECO:0000256" key="4">
    <source>
        <dbReference type="ARBA" id="ARBA00016902"/>
    </source>
</evidence>
<evidence type="ECO:0000256" key="6">
    <source>
        <dbReference type="ARBA" id="ARBA00023186"/>
    </source>
</evidence>
<dbReference type="PIRSF" id="PIRSF003095">
    <property type="entry name" value="Trigger_factor"/>
    <property type="match status" value="1"/>
</dbReference>
<dbReference type="PANTHER" id="PTHR30560:SF3">
    <property type="entry name" value="TRIGGER FACTOR-LIKE PROTEIN TIG, CHLOROPLASTIC"/>
    <property type="match status" value="1"/>
</dbReference>
<feature type="domain" description="Trigger factor ribosome-binding bacterial" evidence="11">
    <location>
        <begin position="12"/>
        <end position="152"/>
    </location>
</feature>
<dbReference type="SUPFAM" id="SSF54534">
    <property type="entry name" value="FKBP-like"/>
    <property type="match status" value="1"/>
</dbReference>
<evidence type="ECO:0000256" key="7">
    <source>
        <dbReference type="ARBA" id="ARBA00023235"/>
    </source>
</evidence>
<feature type="region of interest" description="Disordered" evidence="10">
    <location>
        <begin position="463"/>
        <end position="484"/>
    </location>
</feature>
<keyword evidence="9" id="KW-0131">Cell cycle</keyword>
<dbReference type="InterPro" id="IPR005215">
    <property type="entry name" value="Trig_fac"/>
</dbReference>
<dbReference type="RefSeq" id="WP_236865807.1">
    <property type="nucleotide sequence ID" value="NZ_AP025225.1"/>
</dbReference>
<dbReference type="InterPro" id="IPR027304">
    <property type="entry name" value="Trigger_fact/SurA_dom_sf"/>
</dbReference>
<dbReference type="SUPFAM" id="SSF102735">
    <property type="entry name" value="Trigger factor ribosome-binding domain"/>
    <property type="match status" value="1"/>
</dbReference>
<dbReference type="Gene3D" id="1.10.3120.10">
    <property type="entry name" value="Trigger factor, C-terminal domain"/>
    <property type="match status" value="1"/>
</dbReference>